<dbReference type="PANTHER" id="PTHR24015">
    <property type="entry name" value="OS07G0578800 PROTEIN-RELATED"/>
    <property type="match status" value="1"/>
</dbReference>
<dbReference type="AlphaFoldDB" id="A0AAW1MZF4"/>
<feature type="repeat" description="PPR" evidence="2">
    <location>
        <begin position="455"/>
        <end position="489"/>
    </location>
</feature>
<dbReference type="Pfam" id="PF01535">
    <property type="entry name" value="PPR"/>
    <property type="match status" value="3"/>
</dbReference>
<evidence type="ECO:0000313" key="4">
    <source>
        <dbReference type="Proteomes" id="UP001443914"/>
    </source>
</evidence>
<dbReference type="FunFam" id="1.25.40.10:FF:000730">
    <property type="entry name" value="Pentatricopeptide repeat-containing protein, chloroplastic"/>
    <property type="match status" value="1"/>
</dbReference>
<dbReference type="FunFam" id="1.25.40.10:FF:000285">
    <property type="entry name" value="Pentatricopeptide repeat-containing protein, chloroplastic"/>
    <property type="match status" value="1"/>
</dbReference>
<proteinExistence type="predicted"/>
<evidence type="ECO:0008006" key="5">
    <source>
        <dbReference type="Google" id="ProtNLM"/>
    </source>
</evidence>
<gene>
    <name evidence="3" type="ORF">RND81_02G249200</name>
</gene>
<dbReference type="GO" id="GO:0009451">
    <property type="term" value="P:RNA modification"/>
    <property type="evidence" value="ECO:0007669"/>
    <property type="project" value="InterPro"/>
</dbReference>
<dbReference type="Gene3D" id="1.25.40.10">
    <property type="entry name" value="Tetratricopeptide repeat domain"/>
    <property type="match status" value="4"/>
</dbReference>
<evidence type="ECO:0000256" key="1">
    <source>
        <dbReference type="ARBA" id="ARBA00022737"/>
    </source>
</evidence>
<organism evidence="3 4">
    <name type="scientific">Saponaria officinalis</name>
    <name type="common">Common soapwort</name>
    <name type="synonym">Lychnis saponaria</name>
    <dbReference type="NCBI Taxonomy" id="3572"/>
    <lineage>
        <taxon>Eukaryota</taxon>
        <taxon>Viridiplantae</taxon>
        <taxon>Streptophyta</taxon>
        <taxon>Embryophyta</taxon>
        <taxon>Tracheophyta</taxon>
        <taxon>Spermatophyta</taxon>
        <taxon>Magnoliopsida</taxon>
        <taxon>eudicotyledons</taxon>
        <taxon>Gunneridae</taxon>
        <taxon>Pentapetalae</taxon>
        <taxon>Caryophyllales</taxon>
        <taxon>Caryophyllaceae</taxon>
        <taxon>Caryophylleae</taxon>
        <taxon>Saponaria</taxon>
    </lineage>
</organism>
<feature type="repeat" description="PPR" evidence="2">
    <location>
        <begin position="354"/>
        <end position="388"/>
    </location>
</feature>
<protein>
    <recommendedName>
        <fullName evidence="5">Pentatricopeptide repeat-containing protein</fullName>
    </recommendedName>
</protein>
<dbReference type="Proteomes" id="UP001443914">
    <property type="component" value="Unassembled WGS sequence"/>
</dbReference>
<accession>A0AAW1MZF4</accession>
<keyword evidence="4" id="KW-1185">Reference proteome</keyword>
<dbReference type="InterPro" id="IPR002885">
    <property type="entry name" value="PPR_rpt"/>
</dbReference>
<dbReference type="PROSITE" id="PS51375">
    <property type="entry name" value="PPR"/>
    <property type="match status" value="7"/>
</dbReference>
<dbReference type="InterPro" id="IPR046960">
    <property type="entry name" value="PPR_At4g14850-like_plant"/>
</dbReference>
<dbReference type="FunFam" id="1.25.40.10:FF:000031">
    <property type="entry name" value="Pentatricopeptide repeat-containing protein mitochondrial"/>
    <property type="match status" value="1"/>
</dbReference>
<dbReference type="EMBL" id="JBDFQZ010000002">
    <property type="protein sequence ID" value="KAK9751194.1"/>
    <property type="molecule type" value="Genomic_DNA"/>
</dbReference>
<feature type="repeat" description="PPR" evidence="2">
    <location>
        <begin position="526"/>
        <end position="556"/>
    </location>
</feature>
<keyword evidence="1" id="KW-0677">Repeat</keyword>
<comment type="caution">
    <text evidence="3">The sequence shown here is derived from an EMBL/GenBank/DDBJ whole genome shotgun (WGS) entry which is preliminary data.</text>
</comment>
<sequence length="621" mass="70195">MLLSNTSLYNSSHSQIPLLLSANPSLQLQFSKRCRFYQTLPTNPSKSLHFECRISPNSASISGFYDAHIVESNPLSELLNSRRFEQRVDPTRLVSLLQSRYRLRHVKAIHALILKCLRDHVFVNNNLMNAYLSFGKLVDACKVFDEMPERSRSVVSWTIMLNGYLKFGSLNKALCLFEELLKSEIKLNGTTYVCVLNLCGKRLDYELGRQVHTCIIKDGCNNLIVDSAVLYFYAQCGEFLSAFQVFDEMKERDVVSWTTLITCCSQQGYGEKAFSLFSEMLLDDYLPNEHTVCSILKACGEEKALRFGRQLHVFAVKKLIRNDVFIGTSLVDMYARCGEIQDSRKVFDRMKRRNMVTWTSLIAGCARNGRGYDALNLFRLMKRRKIVANNLTMVSLLRACGSISALTTGKEVHAQILKMSAENNIYVGSTLVWLYCKCGEYAVAAKVLQKMPLRDVVSWTAIISGCAQLGHEFEALEFLKRMFGEGVEPNPFTYSSILKACASIEAIEHGKIIHSSLNKTPAFSNNIYVGSALISMYAKCGYVSEAFQVFSNMPERNLVSWRSMIVGYARNGQCCDALKLIYQMREEGITVDDHIVTAVLSACGDVEWDSELPYQQFLKLS</sequence>
<name>A0AAW1MZF4_SAPOF</name>
<dbReference type="NCBIfam" id="TIGR00756">
    <property type="entry name" value="PPR"/>
    <property type="match status" value="8"/>
</dbReference>
<feature type="repeat" description="PPR" evidence="2">
    <location>
        <begin position="153"/>
        <end position="187"/>
    </location>
</feature>
<evidence type="ECO:0000313" key="3">
    <source>
        <dbReference type="EMBL" id="KAK9751194.1"/>
    </source>
</evidence>
<feature type="repeat" description="PPR" evidence="2">
    <location>
        <begin position="557"/>
        <end position="591"/>
    </location>
</feature>
<dbReference type="PANTHER" id="PTHR24015:SF739">
    <property type="entry name" value="OS03G0644200 PROTEIN"/>
    <property type="match status" value="1"/>
</dbReference>
<dbReference type="FunFam" id="1.25.40.10:FF:000344">
    <property type="entry name" value="Pentatricopeptide repeat-containing protein"/>
    <property type="match status" value="1"/>
</dbReference>
<evidence type="ECO:0000256" key="2">
    <source>
        <dbReference type="PROSITE-ProRule" id="PRU00708"/>
    </source>
</evidence>
<feature type="repeat" description="PPR" evidence="2">
    <location>
        <begin position="253"/>
        <end position="287"/>
    </location>
</feature>
<reference evidence="3" key="1">
    <citation type="submission" date="2024-03" db="EMBL/GenBank/DDBJ databases">
        <title>WGS assembly of Saponaria officinalis var. Norfolk2.</title>
        <authorList>
            <person name="Jenkins J."/>
            <person name="Shu S."/>
            <person name="Grimwood J."/>
            <person name="Barry K."/>
            <person name="Goodstein D."/>
            <person name="Schmutz J."/>
            <person name="Leebens-Mack J."/>
            <person name="Osbourn A."/>
        </authorList>
    </citation>
    <scope>NUCLEOTIDE SEQUENCE [LARGE SCALE GENOMIC DNA]</scope>
    <source>
        <strain evidence="3">JIC</strain>
    </source>
</reference>
<dbReference type="InterPro" id="IPR011990">
    <property type="entry name" value="TPR-like_helical_dom_sf"/>
</dbReference>
<dbReference type="Pfam" id="PF13041">
    <property type="entry name" value="PPR_2"/>
    <property type="match status" value="4"/>
</dbReference>
<dbReference type="GO" id="GO:0003723">
    <property type="term" value="F:RNA binding"/>
    <property type="evidence" value="ECO:0007669"/>
    <property type="project" value="InterPro"/>
</dbReference>
<feature type="repeat" description="PPR" evidence="2">
    <location>
        <begin position="323"/>
        <end position="353"/>
    </location>
</feature>